<reference evidence="18" key="2">
    <citation type="submission" date="2025-08" db="UniProtKB">
        <authorList>
            <consortium name="RefSeq"/>
        </authorList>
    </citation>
    <scope>IDENTIFICATION</scope>
    <source>
        <tissue evidence="18">Leaf</tissue>
    </source>
</reference>
<dbReference type="GO" id="GO:0005789">
    <property type="term" value="C:endoplasmic reticulum membrane"/>
    <property type="evidence" value="ECO:0007669"/>
    <property type="project" value="UniProtKB-SubCell"/>
</dbReference>
<dbReference type="GeneID" id="109704959"/>
<keyword evidence="10" id="KW-0249">Electron transport</keyword>
<dbReference type="GO" id="GO:0034975">
    <property type="term" value="P:protein folding in endoplasmic reticulum"/>
    <property type="evidence" value="ECO:0007669"/>
    <property type="project" value="InterPro"/>
</dbReference>
<dbReference type="Proteomes" id="UP000515123">
    <property type="component" value="Unplaced"/>
</dbReference>
<evidence type="ECO:0000256" key="1">
    <source>
        <dbReference type="ARBA" id="ARBA00001974"/>
    </source>
</evidence>
<keyword evidence="17" id="KW-1185">Reference proteome</keyword>
<keyword evidence="12" id="KW-0472">Membrane</keyword>
<dbReference type="InterPro" id="IPR037192">
    <property type="entry name" value="ERO1-like_sf"/>
</dbReference>
<evidence type="ECO:0000256" key="2">
    <source>
        <dbReference type="ARBA" id="ARBA00004367"/>
    </source>
</evidence>
<feature type="region of interest" description="Disordered" evidence="16">
    <location>
        <begin position="381"/>
        <end position="418"/>
    </location>
</feature>
<evidence type="ECO:0000256" key="6">
    <source>
        <dbReference type="ARBA" id="ARBA00022630"/>
    </source>
</evidence>
<keyword evidence="6" id="KW-0285">Flavoprotein</keyword>
<dbReference type="AlphaFoldDB" id="A0A6P5EDI5"/>
<evidence type="ECO:0000256" key="10">
    <source>
        <dbReference type="ARBA" id="ARBA00022982"/>
    </source>
</evidence>
<keyword evidence="8" id="KW-0256">Endoplasmic reticulum</keyword>
<sequence>MVGPRAARGCALVPAAGRACTLRAGSLQRKQRARPGRYGRVTACARSGLGPRRCVPLSQRAGPTRCAWMRPASAAGRASVVRARACPGPKQAGPAWCTWVRPASAAGWASAQGPCSLQLESPAQIQKNLISLLQPPRILFSLRSNPIASSSPFAQTPSLSSSSSAAATDELGFRRSEFGREDLAGTVAGGVSAKRRGDDGGGEAGVRRPGCARGGVEGVEGVDGEEGDGLHSSISVHIASYYLLDESSNLLGHNLELLCDRVLKYPDRVRNLYFTFLFFLRAVTKGVSLLRTTCGTPNYVAPEVSASSARNIHPQPHCPSVGEDRHTCGHCRVHNGDRAAVEARRVERLLQGFEEEKEDRRGSDASSDLFELETLIAIGGVGGGGFGDELSVYETTTTKREPSSTGEARDRCKGVASS</sequence>
<reference evidence="17" key="1">
    <citation type="journal article" date="2015" name="Nat. Genet.">
        <title>The pineapple genome and the evolution of CAM photosynthesis.</title>
        <authorList>
            <person name="Ming R."/>
            <person name="VanBuren R."/>
            <person name="Wai C.M."/>
            <person name="Tang H."/>
            <person name="Schatz M.C."/>
            <person name="Bowers J.E."/>
            <person name="Lyons E."/>
            <person name="Wang M.L."/>
            <person name="Chen J."/>
            <person name="Biggers E."/>
            <person name="Zhang J."/>
            <person name="Huang L."/>
            <person name="Zhang L."/>
            <person name="Miao W."/>
            <person name="Zhang J."/>
            <person name="Ye Z."/>
            <person name="Miao C."/>
            <person name="Lin Z."/>
            <person name="Wang H."/>
            <person name="Zhou H."/>
            <person name="Yim W.C."/>
            <person name="Priest H.D."/>
            <person name="Zheng C."/>
            <person name="Woodhouse M."/>
            <person name="Edger P.P."/>
            <person name="Guyot R."/>
            <person name="Guo H.B."/>
            <person name="Guo H."/>
            <person name="Zheng G."/>
            <person name="Singh R."/>
            <person name="Sharma A."/>
            <person name="Min X."/>
            <person name="Zheng Y."/>
            <person name="Lee H."/>
            <person name="Gurtowski J."/>
            <person name="Sedlazeck F.J."/>
            <person name="Harkess A."/>
            <person name="McKain M.R."/>
            <person name="Liao Z."/>
            <person name="Fang J."/>
            <person name="Liu J."/>
            <person name="Zhang X."/>
            <person name="Zhang Q."/>
            <person name="Hu W."/>
            <person name="Qin Y."/>
            <person name="Wang K."/>
            <person name="Chen L.Y."/>
            <person name="Shirley N."/>
            <person name="Lin Y.R."/>
            <person name="Liu L.Y."/>
            <person name="Hernandez A.G."/>
            <person name="Wright C.L."/>
            <person name="Bulone V."/>
            <person name="Tuskan G.A."/>
            <person name="Heath K."/>
            <person name="Zee F."/>
            <person name="Moore P.H."/>
            <person name="Sunkar R."/>
            <person name="Leebens-Mack J.H."/>
            <person name="Mockler T."/>
            <person name="Bennetzen J.L."/>
            <person name="Freeling M."/>
            <person name="Sankoff D."/>
            <person name="Paterson A.H."/>
            <person name="Zhu X."/>
            <person name="Yang X."/>
            <person name="Smith J.A."/>
            <person name="Cushman J.C."/>
            <person name="Paull R.E."/>
            <person name="Yu Q."/>
        </authorList>
    </citation>
    <scope>NUCLEOTIDE SEQUENCE [LARGE SCALE GENOMIC DNA]</scope>
    <source>
        <strain evidence="17">cv. F153</strain>
    </source>
</reference>
<comment type="cofactor">
    <cofactor evidence="1">
        <name>FAD</name>
        <dbReference type="ChEBI" id="CHEBI:57692"/>
    </cofactor>
</comment>
<gene>
    <name evidence="18" type="primary">LOC109704959</name>
</gene>
<keyword evidence="9" id="KW-0274">FAD</keyword>
<evidence type="ECO:0000256" key="8">
    <source>
        <dbReference type="ARBA" id="ARBA00022824"/>
    </source>
</evidence>
<accession>A0A6P5EDI5</accession>
<evidence type="ECO:0000313" key="18">
    <source>
        <dbReference type="RefSeq" id="XP_020081307.1"/>
    </source>
</evidence>
<comment type="similarity">
    <text evidence="3">Belongs to the EROs family.</text>
</comment>
<dbReference type="RefSeq" id="XP_020081307.1">
    <property type="nucleotide sequence ID" value="XM_020225718.1"/>
</dbReference>
<dbReference type="GO" id="GO:0015035">
    <property type="term" value="F:protein-disulfide reductase activity"/>
    <property type="evidence" value="ECO:0007669"/>
    <property type="project" value="InterPro"/>
</dbReference>
<evidence type="ECO:0000256" key="16">
    <source>
        <dbReference type="SAM" id="MobiDB-lite"/>
    </source>
</evidence>
<evidence type="ECO:0000256" key="14">
    <source>
        <dbReference type="ARBA" id="ARBA00023180"/>
    </source>
</evidence>
<dbReference type="Pfam" id="PF04137">
    <property type="entry name" value="ERO1"/>
    <property type="match status" value="1"/>
</dbReference>
<protein>
    <submittedName>
        <fullName evidence="18">Uncharacterized protein LOC109704959</fullName>
    </submittedName>
</protein>
<proteinExistence type="inferred from homology"/>
<dbReference type="SUPFAM" id="SSF110019">
    <property type="entry name" value="ERO1-like"/>
    <property type="match status" value="1"/>
</dbReference>
<evidence type="ECO:0000256" key="3">
    <source>
        <dbReference type="ARBA" id="ARBA00008277"/>
    </source>
</evidence>
<keyword evidence="14" id="KW-0325">Glycoprotein</keyword>
<name>A0A6P5EDI5_ANACO</name>
<organism evidence="17 18">
    <name type="scientific">Ananas comosus</name>
    <name type="common">Pineapple</name>
    <name type="synonym">Ananas ananas</name>
    <dbReference type="NCBI Taxonomy" id="4615"/>
    <lineage>
        <taxon>Eukaryota</taxon>
        <taxon>Viridiplantae</taxon>
        <taxon>Streptophyta</taxon>
        <taxon>Embryophyta</taxon>
        <taxon>Tracheophyta</taxon>
        <taxon>Spermatophyta</taxon>
        <taxon>Magnoliopsida</taxon>
        <taxon>Liliopsida</taxon>
        <taxon>Poales</taxon>
        <taxon>Bromeliaceae</taxon>
        <taxon>Bromelioideae</taxon>
        <taxon>Ananas</taxon>
    </lineage>
</organism>
<evidence type="ECO:0000256" key="15">
    <source>
        <dbReference type="ARBA" id="ARBA00023284"/>
    </source>
</evidence>
<evidence type="ECO:0000256" key="13">
    <source>
        <dbReference type="ARBA" id="ARBA00023157"/>
    </source>
</evidence>
<dbReference type="OrthoDB" id="269384at2759"/>
<evidence type="ECO:0000256" key="7">
    <source>
        <dbReference type="ARBA" id="ARBA00022729"/>
    </source>
</evidence>
<feature type="region of interest" description="Disordered" evidence="16">
    <location>
        <begin position="189"/>
        <end position="210"/>
    </location>
</feature>
<keyword evidence="13" id="KW-1015">Disulfide bond</keyword>
<feature type="compositionally biased region" description="Basic and acidic residues" evidence="16">
    <location>
        <begin position="397"/>
        <end position="418"/>
    </location>
</feature>
<keyword evidence="5" id="KW-0813">Transport</keyword>
<evidence type="ECO:0000256" key="11">
    <source>
        <dbReference type="ARBA" id="ARBA00023002"/>
    </source>
</evidence>
<dbReference type="InterPro" id="IPR007266">
    <property type="entry name" value="Ero1"/>
</dbReference>
<keyword evidence="11" id="KW-0560">Oxidoreductase</keyword>
<evidence type="ECO:0000313" key="17">
    <source>
        <dbReference type="Proteomes" id="UP000515123"/>
    </source>
</evidence>
<dbReference type="GO" id="GO:0016972">
    <property type="term" value="F:thiol oxidase activity"/>
    <property type="evidence" value="ECO:0007669"/>
    <property type="project" value="InterPro"/>
</dbReference>
<dbReference type="PANTHER" id="PTHR12613:SF0">
    <property type="entry name" value="ERO1-LIKE PROTEIN"/>
    <property type="match status" value="1"/>
</dbReference>
<evidence type="ECO:0000256" key="12">
    <source>
        <dbReference type="ARBA" id="ARBA00023136"/>
    </source>
</evidence>
<evidence type="ECO:0000256" key="4">
    <source>
        <dbReference type="ARBA" id="ARBA00011802"/>
    </source>
</evidence>
<evidence type="ECO:0000256" key="9">
    <source>
        <dbReference type="ARBA" id="ARBA00022827"/>
    </source>
</evidence>
<keyword evidence="15" id="KW-0676">Redox-active center</keyword>
<dbReference type="GO" id="GO:0071949">
    <property type="term" value="F:FAD binding"/>
    <property type="evidence" value="ECO:0007669"/>
    <property type="project" value="InterPro"/>
</dbReference>
<comment type="subunit">
    <text evidence="4">May function both as a monomer and a homodimer.</text>
</comment>
<comment type="subcellular location">
    <subcellularLocation>
        <location evidence="2">Endoplasmic reticulum membrane</location>
        <topology evidence="2">Peripheral membrane protein</topology>
        <orientation evidence="2">Lumenal side</orientation>
    </subcellularLocation>
</comment>
<keyword evidence="7" id="KW-0732">Signal</keyword>
<dbReference type="PANTHER" id="PTHR12613">
    <property type="entry name" value="ERO1-RELATED"/>
    <property type="match status" value="1"/>
</dbReference>
<evidence type="ECO:0000256" key="5">
    <source>
        <dbReference type="ARBA" id="ARBA00022448"/>
    </source>
</evidence>